<sequence length="850" mass="95009">MEDVEGTSTCEKTSILMFHSPGTETRQVVVAPSTISLSTVTIGDTSVSEDEKLEKRSIKDGPFMLESNAAPTDDMCASNPSAPNTTQCLSLGNLDCFYNSVDRAIIANVLDTTSGIHTIEKNLQAMSKEDLPSNAVAEETQQLIEQLPFSVESSCKIQSYTVKEELIHENSNVTSSSSIASRRMHSDLVNLNATTVTSARPEKSKYGKDLDLPSDSDSTTSLVSRVKNPKKRRTTRVEYRPRARVSSYRVRATVSVASSRHRFGRKHLAGRVEQGRGRIGTLRRSRLPLRDARTSRDCKRRPAMRRCQRPPFSNIASCNLVIGNDMQLKYATTYHNQSVFEGNHTKFSDKMCEILKNQDEFDVEIENIIDLKNGIDMKDEPHHSDEKPIAASISQNLLMSESTLNEISNISKIRGDSDIKPGYEGIELPGSDVRTNRCNDSSNSESSVVQRGVRKRLQFPLRDSSNKSEATGILRRKRLADCRIKGDEEMENPRIIKTKIGQESNSKSVSAFAADAFLPASFNLNNADGSSLAAQGDTNQRFSARLRQIQTQKSVFSLNSTVNSFLKNGHQPETKLSCRSPIAPTCLFPLYGNVTTAAGQNPLQLAPDGLAFYDTSSTCPLISPEARDDPIIRERYDFAKNKMKKVEDFLETCETMYFGKSINIRNDPLYSKQCSRSLSTVSSTVRSSRNTISQFNEIGKLIDPSLLLIRNLILSNNRLHSDSKVSQMPATVYDGKGTTKITQSLVNCQSLCNPNKSLLSTYTKISPLEILSSPLRKPHVLDGWGPKEVCLFEAAICKYGKDFSKIQRIIQTKTTKDMIDFYYLWKKTNRYVAWKEFRCLSETMPVNFFE</sequence>
<proteinExistence type="predicted"/>
<dbReference type="SMART" id="SM00717">
    <property type="entry name" value="SANT"/>
    <property type="match status" value="1"/>
</dbReference>
<feature type="domain" description="SANT" evidence="2">
    <location>
        <begin position="779"/>
        <end position="830"/>
    </location>
</feature>
<feature type="compositionally biased region" description="Low complexity" evidence="1">
    <location>
        <begin position="213"/>
        <end position="222"/>
    </location>
</feature>
<dbReference type="Proteomes" id="UP000823046">
    <property type="component" value="Unassembled WGS sequence"/>
</dbReference>
<feature type="region of interest" description="Disordered" evidence="1">
    <location>
        <begin position="192"/>
        <end position="242"/>
    </location>
</feature>
<dbReference type="EMBL" id="JADAQX010000096">
    <property type="protein sequence ID" value="KAF8822033.1"/>
    <property type="molecule type" value="Genomic_DNA"/>
</dbReference>
<keyword evidence="4" id="KW-1185">Reference proteome</keyword>
<comment type="caution">
    <text evidence="3">The sequence shown here is derived from an EMBL/GenBank/DDBJ whole genome shotgun (WGS) entry which is preliminary data.</text>
</comment>
<dbReference type="InterPro" id="IPR040138">
    <property type="entry name" value="MIER/MTA"/>
</dbReference>
<feature type="compositionally biased region" description="Basic and acidic residues" evidence="1">
    <location>
        <begin position="200"/>
        <end position="211"/>
    </location>
</feature>
<evidence type="ECO:0000259" key="2">
    <source>
        <dbReference type="PROSITE" id="PS51293"/>
    </source>
</evidence>
<dbReference type="PANTHER" id="PTHR10865">
    <property type="entry name" value="METASTASIS-ASSOCIATED PROTEIN AND MESODERM INDUCTION EARLY RESPONSE PROTEIN"/>
    <property type="match status" value="1"/>
</dbReference>
<accession>A0ABQ7JDL2</accession>
<organism evidence="3 4">
    <name type="scientific">Cardiosporidium cionae</name>
    <dbReference type="NCBI Taxonomy" id="476202"/>
    <lineage>
        <taxon>Eukaryota</taxon>
        <taxon>Sar</taxon>
        <taxon>Alveolata</taxon>
        <taxon>Apicomplexa</taxon>
        <taxon>Aconoidasida</taxon>
        <taxon>Nephromycida</taxon>
        <taxon>Cardiosporidium</taxon>
    </lineage>
</organism>
<dbReference type="PANTHER" id="PTHR10865:SF28">
    <property type="entry name" value="ELM2 DOMAIN-CONTAINING PROTEIN"/>
    <property type="match status" value="1"/>
</dbReference>
<reference evidence="3 4" key="1">
    <citation type="journal article" date="2020" name="bioRxiv">
        <title>Metabolic contributions of an alphaproteobacterial endosymbiont in the apicomplexan Cardiosporidium cionae.</title>
        <authorList>
            <person name="Hunter E.S."/>
            <person name="Paight C.J."/>
            <person name="Lane C.E."/>
        </authorList>
    </citation>
    <scope>NUCLEOTIDE SEQUENCE [LARGE SCALE GENOMIC DNA]</scope>
    <source>
        <strain evidence="3">ESH_2018</strain>
    </source>
</reference>
<dbReference type="Gene3D" id="1.10.10.60">
    <property type="entry name" value="Homeodomain-like"/>
    <property type="match status" value="1"/>
</dbReference>
<dbReference type="InterPro" id="IPR017884">
    <property type="entry name" value="SANT_dom"/>
</dbReference>
<protein>
    <recommendedName>
        <fullName evidence="2">SANT domain-containing protein</fullName>
    </recommendedName>
</protein>
<evidence type="ECO:0000313" key="3">
    <source>
        <dbReference type="EMBL" id="KAF8822033.1"/>
    </source>
</evidence>
<feature type="compositionally biased region" description="Polar residues" evidence="1">
    <location>
        <begin position="436"/>
        <end position="449"/>
    </location>
</feature>
<evidence type="ECO:0000256" key="1">
    <source>
        <dbReference type="SAM" id="MobiDB-lite"/>
    </source>
</evidence>
<dbReference type="InterPro" id="IPR001005">
    <property type="entry name" value="SANT/Myb"/>
</dbReference>
<gene>
    <name evidence="3" type="ORF">IE077_004229</name>
</gene>
<name>A0ABQ7JDL2_9APIC</name>
<dbReference type="PROSITE" id="PS51293">
    <property type="entry name" value="SANT"/>
    <property type="match status" value="1"/>
</dbReference>
<feature type="region of interest" description="Disordered" evidence="1">
    <location>
        <begin position="421"/>
        <end position="451"/>
    </location>
</feature>
<evidence type="ECO:0000313" key="4">
    <source>
        <dbReference type="Proteomes" id="UP000823046"/>
    </source>
</evidence>
<dbReference type="InterPro" id="IPR009057">
    <property type="entry name" value="Homeodomain-like_sf"/>
</dbReference>
<dbReference type="SUPFAM" id="SSF46689">
    <property type="entry name" value="Homeodomain-like"/>
    <property type="match status" value="1"/>
</dbReference>